<evidence type="ECO:0000256" key="2">
    <source>
        <dbReference type="SAM" id="MobiDB-lite"/>
    </source>
</evidence>
<feature type="transmembrane region" description="Helical" evidence="3">
    <location>
        <begin position="382"/>
        <end position="407"/>
    </location>
</feature>
<accession>A0ABY6GQ78</accession>
<feature type="transmembrane region" description="Helical" evidence="3">
    <location>
        <begin position="419"/>
        <end position="444"/>
    </location>
</feature>
<proteinExistence type="predicted"/>
<keyword evidence="1" id="KW-0175">Coiled coil</keyword>
<feature type="region of interest" description="Disordered" evidence="2">
    <location>
        <begin position="529"/>
        <end position="573"/>
    </location>
</feature>
<keyword evidence="3" id="KW-0472">Membrane</keyword>
<name>A0ABY6GQ78_9GAMM</name>
<evidence type="ECO:0000256" key="3">
    <source>
        <dbReference type="SAM" id="Phobius"/>
    </source>
</evidence>
<evidence type="ECO:0000313" key="4">
    <source>
        <dbReference type="EMBL" id="UYM14248.1"/>
    </source>
</evidence>
<keyword evidence="5" id="KW-1185">Reference proteome</keyword>
<feature type="coiled-coil region" evidence="1">
    <location>
        <begin position="62"/>
        <end position="89"/>
    </location>
</feature>
<sequence>MATQTYNAVVKLGGTVDNSFKGIGGAVNKALGKTQKDIRKTKTEQTKLLKEINKNRKAGKDVSALERKYNALGDELERAKAKQNALNRAQQVGAKSGRLFGQVKTAVMGITGAATLAGGAIFGMTKSLADTMDYTAKTSAMLGFGVESFQEYEYAAQRSGMSAQEFATNAQKGIRSISEAAQGLGQGRLVLEELGLDAETMAMMSPEEQLNTIADAMAGVDSQTERMRMSVQLFGRSGAKMTNMLKGGSAGLAQLRQDARDTGNVLGNEAATDAENYMDALLDVELSIGGVTRMVGAQLMPVVTEAFKSMSGWIAKNRDQISVWGGKVAEAAKNVFPAIVDGVVGLGKGLWSLGSAINSAVQFIGGWENAALAVGAVMAGKMIASVIGVVSAIGGLVGSLGALGGVLPVVGAGIKAVGVALMANPIGLVAAAIAGGAALIYANWEPISGFFGSVWDSVSSSVGMAWDLIKTAFSFSPLGMIVNAWQPAIKWISSKFDWISQSANKVKSFFGFGDDDDTENEAPTKPRLGITQQQLTETRPEPVIPPFGQTAYKPEDNRQPYLFNSPLKPEENNRPQIGGAYDAQVQKPEALKAQETIQQAAPTQQVSQTDARKVDNINIYAAPGQDATEIGQQTATEWGGDNALYDLAGA</sequence>
<dbReference type="Proteomes" id="UP001163255">
    <property type="component" value="Chromosome"/>
</dbReference>
<keyword evidence="3" id="KW-1133">Transmembrane helix</keyword>
<dbReference type="EMBL" id="CP103300">
    <property type="protein sequence ID" value="UYM14248.1"/>
    <property type="molecule type" value="Genomic_DNA"/>
</dbReference>
<evidence type="ECO:0000313" key="5">
    <source>
        <dbReference type="Proteomes" id="UP001163255"/>
    </source>
</evidence>
<reference evidence="4" key="1">
    <citation type="submission" date="2022-10" db="EMBL/GenBank/DDBJ databases">
        <title>Completed Genome Sequence of two octocoral isolated bacterium, Endozoicomonas euniceicola EF212T and Endozoicomonas gorgoniicola PS125T.</title>
        <authorList>
            <person name="Chiou Y.-J."/>
            <person name="Chen Y.-H."/>
        </authorList>
    </citation>
    <scope>NUCLEOTIDE SEQUENCE</scope>
    <source>
        <strain evidence="4">EF212</strain>
    </source>
</reference>
<evidence type="ECO:0000256" key="1">
    <source>
        <dbReference type="SAM" id="Coils"/>
    </source>
</evidence>
<dbReference type="RefSeq" id="WP_262595650.1">
    <property type="nucleotide sequence ID" value="NZ_CP103300.1"/>
</dbReference>
<keyword evidence="3" id="KW-0812">Transmembrane</keyword>
<organism evidence="4 5">
    <name type="scientific">Endozoicomonas euniceicola</name>
    <dbReference type="NCBI Taxonomy" id="1234143"/>
    <lineage>
        <taxon>Bacteria</taxon>
        <taxon>Pseudomonadati</taxon>
        <taxon>Pseudomonadota</taxon>
        <taxon>Gammaproteobacteria</taxon>
        <taxon>Oceanospirillales</taxon>
        <taxon>Endozoicomonadaceae</taxon>
        <taxon>Endozoicomonas</taxon>
    </lineage>
</organism>
<gene>
    <name evidence="4" type="ORF">NX720_15225</name>
</gene>
<protein>
    <submittedName>
        <fullName evidence="4">Guided entry of tail-anchored proteins factor 1</fullName>
    </submittedName>
</protein>